<evidence type="ECO:0000259" key="2">
    <source>
        <dbReference type="SMART" id="SM00934"/>
    </source>
</evidence>
<dbReference type="GO" id="GO:0006207">
    <property type="term" value="P:'de novo' pyrimidine nucleobase biosynthetic process"/>
    <property type="evidence" value="ECO:0007669"/>
    <property type="project" value="InterPro"/>
</dbReference>
<dbReference type="Gene3D" id="3.20.20.70">
    <property type="entry name" value="Aldolase class I"/>
    <property type="match status" value="1"/>
</dbReference>
<organism evidence="3">
    <name type="scientific">Ignisphaera aggregans</name>
    <dbReference type="NCBI Taxonomy" id="334771"/>
    <lineage>
        <taxon>Archaea</taxon>
        <taxon>Thermoproteota</taxon>
        <taxon>Thermoprotei</taxon>
        <taxon>Desulfurococcales</taxon>
        <taxon>Desulfurococcaceae</taxon>
        <taxon>Ignisphaera</taxon>
    </lineage>
</organism>
<dbReference type="Pfam" id="PF00215">
    <property type="entry name" value="OMPdecase"/>
    <property type="match status" value="1"/>
</dbReference>
<dbReference type="PANTHER" id="PTHR35039">
    <property type="entry name" value="3-KETO-L-GULONATE-6-PHOSPHATE DECARBOXYLASE SGBH-RELATED"/>
    <property type="match status" value="1"/>
</dbReference>
<dbReference type="AlphaFoldDB" id="A0A7C2ZM18"/>
<dbReference type="GO" id="GO:0019854">
    <property type="term" value="P:L-ascorbic acid catabolic process"/>
    <property type="evidence" value="ECO:0007669"/>
    <property type="project" value="TreeGrafter"/>
</dbReference>
<dbReference type="GO" id="GO:0033982">
    <property type="term" value="F:3-dehydro-L-gulonate-6-phosphate decarboxylase activity"/>
    <property type="evidence" value="ECO:0007669"/>
    <property type="project" value="TreeGrafter"/>
</dbReference>
<dbReference type="InterPro" id="IPR011060">
    <property type="entry name" value="RibuloseP-bd_barrel"/>
</dbReference>
<dbReference type="SMART" id="SM00934">
    <property type="entry name" value="OMPdecase"/>
    <property type="match status" value="1"/>
</dbReference>
<accession>A0A7C2ZM18</accession>
<name>A0A7C2ZM18_9CREN</name>
<comment type="caution">
    <text evidence="3">The sequence shown here is derived from an EMBL/GenBank/DDBJ whole genome shotgun (WGS) entry which is preliminary data.</text>
</comment>
<dbReference type="EMBL" id="DSGT01000009">
    <property type="protein sequence ID" value="HEW53102.1"/>
    <property type="molecule type" value="Genomic_DNA"/>
</dbReference>
<dbReference type="GO" id="GO:0004590">
    <property type="term" value="F:orotidine-5'-phosphate decarboxylase activity"/>
    <property type="evidence" value="ECO:0007669"/>
    <property type="project" value="InterPro"/>
</dbReference>
<dbReference type="SUPFAM" id="SSF51366">
    <property type="entry name" value="Ribulose-phoshate binding barrel"/>
    <property type="match status" value="1"/>
</dbReference>
<evidence type="ECO:0000313" key="3">
    <source>
        <dbReference type="EMBL" id="HEW53102.1"/>
    </source>
</evidence>
<protein>
    <submittedName>
        <fullName evidence="3">D-arabino 3-hexulose 6-phosphate aldehyde lyase</fullName>
    </submittedName>
</protein>
<evidence type="ECO:0000256" key="1">
    <source>
        <dbReference type="ARBA" id="ARBA00023239"/>
    </source>
</evidence>
<feature type="domain" description="Orotidine 5'-phosphate decarboxylase" evidence="2">
    <location>
        <begin position="14"/>
        <end position="218"/>
    </location>
</feature>
<dbReference type="PANTHER" id="PTHR35039:SF3">
    <property type="entry name" value="3-KETO-L-GULONATE-6-PHOSPHATE DECARBOXYLASE SGBH-RELATED"/>
    <property type="match status" value="1"/>
</dbReference>
<keyword evidence="1 3" id="KW-0456">Lyase</keyword>
<gene>
    <name evidence="3" type="ORF">ENO77_02890</name>
</gene>
<dbReference type="InterPro" id="IPR001754">
    <property type="entry name" value="OMPdeCOase_dom"/>
</dbReference>
<reference evidence="3" key="1">
    <citation type="journal article" date="2020" name="mSystems">
        <title>Genome- and Community-Level Interaction Insights into Carbon Utilization and Element Cycling Functions of Hydrothermarchaeota in Hydrothermal Sediment.</title>
        <authorList>
            <person name="Zhou Z."/>
            <person name="Liu Y."/>
            <person name="Xu W."/>
            <person name="Pan J."/>
            <person name="Luo Z.H."/>
            <person name="Li M."/>
        </authorList>
    </citation>
    <scope>NUCLEOTIDE SEQUENCE [LARGE SCALE GENOMIC DNA]</scope>
    <source>
        <strain evidence="3">SpSt-16</strain>
    </source>
</reference>
<proteinExistence type="predicted"/>
<sequence length="230" mass="24558">MRPRLVEEALKQPLLQVALDFVDLEEALRVAQRVVEAGAHIVEIGTPLVKSRGVEALEKIKAIAKRNMVVADLKTVDATKLEFSPYLSRGVDGVTILGIVDDDVVEEAVKICDEANVALIADLMYIADPVNRALRLADIGVDIVSLHVGVDVQKKRGVTARELLKEVSEIASSKVIVMVAGGIKPSEAAMFASHGARIIVIGSAITKSQDPYSATATALNSLKQVSGPFI</sequence>
<dbReference type="InterPro" id="IPR013785">
    <property type="entry name" value="Aldolase_TIM"/>
</dbReference>